<dbReference type="EMBL" id="AE017282">
    <property type="protein sequence ID" value="AAU91062.1"/>
    <property type="molecule type" value="Genomic_DNA"/>
</dbReference>
<gene>
    <name evidence="1" type="ordered locus">MCA2811</name>
</gene>
<dbReference type="STRING" id="243233.MCA2811"/>
<evidence type="ECO:0000313" key="1">
    <source>
        <dbReference type="EMBL" id="AAU91062.1"/>
    </source>
</evidence>
<accession>Q603J4</accession>
<organism evidence="1 2">
    <name type="scientific">Methylococcus capsulatus (strain ATCC 33009 / NCIMB 11132 / Bath)</name>
    <dbReference type="NCBI Taxonomy" id="243233"/>
    <lineage>
        <taxon>Bacteria</taxon>
        <taxon>Pseudomonadati</taxon>
        <taxon>Pseudomonadota</taxon>
        <taxon>Gammaproteobacteria</taxon>
        <taxon>Methylococcales</taxon>
        <taxon>Methylococcaceae</taxon>
        <taxon>Methylococcus</taxon>
    </lineage>
</organism>
<reference evidence="1 2" key="1">
    <citation type="journal article" date="2004" name="PLoS Biol.">
        <title>Genomic insights into methanotrophy: the complete genome sequence of Methylococcus capsulatus (Bath).</title>
        <authorList>
            <person name="Ward N.L."/>
            <person name="Larsen O."/>
            <person name="Sakwa J."/>
            <person name="Bruseth L."/>
            <person name="Khouri H.M."/>
            <person name="Durkin A.S."/>
            <person name="Dimitrov G."/>
            <person name="Jiang L."/>
            <person name="Scanlan D."/>
            <person name="Kang K.H."/>
            <person name="Lewis M.R."/>
            <person name="Nelson K.E."/>
            <person name="Methe B.A."/>
            <person name="Wu M."/>
            <person name="Heidelberg J.F."/>
            <person name="Paulsen I.T."/>
            <person name="Fouts D.E."/>
            <person name="Ravel J."/>
            <person name="Tettelin H."/>
            <person name="Ren Q."/>
            <person name="Read T.D."/>
            <person name="DeBoy R.T."/>
            <person name="Seshadri R."/>
            <person name="Salzberg S.L."/>
            <person name="Jensen H.B."/>
            <person name="Birkeland N.K."/>
            <person name="Nelson W.C."/>
            <person name="Dodson R.J."/>
            <person name="Grindhaug S.H."/>
            <person name="Holt I.E."/>
            <person name="Eidhammer I."/>
            <person name="Jonasen I."/>
            <person name="Vanaken S."/>
            <person name="Utterback T.R."/>
            <person name="Feldblyum T.V."/>
            <person name="Fraser C.M."/>
            <person name="Lillehaug J.R."/>
            <person name="Eisen J.A."/>
        </authorList>
    </citation>
    <scope>NUCLEOTIDE SEQUENCE [LARGE SCALE GENOMIC DNA]</scope>
    <source>
        <strain evidence="2">ATCC 33009 / NCIMB 11132 / Bath</strain>
    </source>
</reference>
<dbReference type="Proteomes" id="UP000006821">
    <property type="component" value="Chromosome"/>
</dbReference>
<sequence length="40" mass="4710">MSIYTYSLASTHPRGKWRWRLYPPQKIQDGYAVLPKNDGD</sequence>
<name>Q603J4_METCA</name>
<protein>
    <submittedName>
        <fullName evidence="1">Uncharacterized protein</fullName>
    </submittedName>
</protein>
<proteinExistence type="predicted"/>
<dbReference type="HOGENOM" id="CLU_3292270_0_0_6"/>
<evidence type="ECO:0000313" key="2">
    <source>
        <dbReference type="Proteomes" id="UP000006821"/>
    </source>
</evidence>
<dbReference type="AlphaFoldDB" id="Q603J4"/>
<dbReference type="KEGG" id="mca:MCA2811"/>